<protein>
    <recommendedName>
        <fullName evidence="3">Tetratricopeptide repeat protein</fullName>
    </recommendedName>
</protein>
<accession>A0A9E2W8I6</accession>
<evidence type="ECO:0008006" key="3">
    <source>
        <dbReference type="Google" id="ProtNLM"/>
    </source>
</evidence>
<keyword evidence="2" id="KW-1185">Reference proteome</keyword>
<organism evidence="1 2">
    <name type="scientific">Pinibacter aurantiacus</name>
    <dbReference type="NCBI Taxonomy" id="2851599"/>
    <lineage>
        <taxon>Bacteria</taxon>
        <taxon>Pseudomonadati</taxon>
        <taxon>Bacteroidota</taxon>
        <taxon>Chitinophagia</taxon>
        <taxon>Chitinophagales</taxon>
        <taxon>Chitinophagaceae</taxon>
        <taxon>Pinibacter</taxon>
    </lineage>
</organism>
<sequence>MRKLYYCTVVVLLAASCNEAPKKVDDKVASAKQNPVGCAVPQTTDKAWYTSGTKAPKLKGLEGIDFKISTNNKEAQEYFNQGMMLSYGFNHAEAARSFFEASRLDSTCAMAYWGFALVLGPNYNAGMEDDNYQRAYKACQKAVSLSNNSTEKEKALIQALTYRYAVEPPKDRRHLDSAYSAAMKKVYDKYSTDPDISALYAESVMDMHPWDLYDKKTREPKPWTPEIVAVLEKLIKLYPKHPGAPHFYIHAVEASKHPERGLASANLLMTLVPGSGHLVHMPSHIYIWTGDYHLGSLSNIEAVKVDSNYVTACHAQGAYPLGYYPHNWHYLAATATYEGNSKLAWNAAQKLQENTATSIMKQPGWGTLQHYYSIPYFIAVKFGMWDTILNIKPLDKDLVYPRAILQYARGMAYLGKRDIAKAENELSQLKELAKDSVLKQISIWNINSAEDIVQIALNTLTAEVYRSKKEYDQSIVAFKKAIVFEDNLNYNEPPDWFFSIRHHVGAALLEAGKYSEAEKMYLEDLNGYKENGWALIGLYQALQKQGKTAEAQLVKARFDKAWKYADVQIQSSSSL</sequence>
<dbReference type="AlphaFoldDB" id="A0A9E2W8I6"/>
<evidence type="ECO:0000313" key="1">
    <source>
        <dbReference type="EMBL" id="MBV4358247.1"/>
    </source>
</evidence>
<evidence type="ECO:0000313" key="2">
    <source>
        <dbReference type="Proteomes" id="UP000812270"/>
    </source>
</evidence>
<dbReference type="SMART" id="SM00028">
    <property type="entry name" value="TPR"/>
    <property type="match status" value="4"/>
</dbReference>
<dbReference type="PANTHER" id="PTHR45588:SF1">
    <property type="entry name" value="WW DOMAIN-CONTAINING PROTEIN"/>
    <property type="match status" value="1"/>
</dbReference>
<dbReference type="EMBL" id="JAHSPG010000011">
    <property type="protein sequence ID" value="MBV4358247.1"/>
    <property type="molecule type" value="Genomic_DNA"/>
</dbReference>
<dbReference type="InterPro" id="IPR019734">
    <property type="entry name" value="TPR_rpt"/>
</dbReference>
<dbReference type="Proteomes" id="UP000812270">
    <property type="component" value="Unassembled WGS sequence"/>
</dbReference>
<dbReference type="PROSITE" id="PS51257">
    <property type="entry name" value="PROKAR_LIPOPROTEIN"/>
    <property type="match status" value="1"/>
</dbReference>
<dbReference type="RefSeq" id="WP_217791923.1">
    <property type="nucleotide sequence ID" value="NZ_JAHSPG010000011.1"/>
</dbReference>
<proteinExistence type="predicted"/>
<reference evidence="1" key="1">
    <citation type="submission" date="2021-06" db="EMBL/GenBank/DDBJ databases">
        <authorList>
            <person name="Huq M.A."/>
        </authorList>
    </citation>
    <scope>NUCLEOTIDE SEQUENCE</scope>
    <source>
        <strain evidence="1">MAH-26</strain>
    </source>
</reference>
<comment type="caution">
    <text evidence="1">The sequence shown here is derived from an EMBL/GenBank/DDBJ whole genome shotgun (WGS) entry which is preliminary data.</text>
</comment>
<name>A0A9E2W8I6_9BACT</name>
<dbReference type="PANTHER" id="PTHR45588">
    <property type="entry name" value="TPR DOMAIN-CONTAINING PROTEIN"/>
    <property type="match status" value="1"/>
</dbReference>
<gene>
    <name evidence="1" type="ORF">KTO63_13865</name>
</gene>